<accession>A0AA86N347</accession>
<keyword evidence="1" id="KW-0560">Oxidoreductase</keyword>
<dbReference type="InterPro" id="IPR056470">
    <property type="entry name" value="BesD/HalB-like"/>
</dbReference>
<keyword evidence="4" id="KW-1185">Reference proteome</keyword>
<dbReference type="RefSeq" id="WP_289271391.1">
    <property type="nucleotide sequence ID" value="NZ_OX365700.1"/>
</dbReference>
<dbReference type="AlphaFoldDB" id="A0AA86N347"/>
<evidence type="ECO:0000256" key="1">
    <source>
        <dbReference type="RuleBase" id="RU003682"/>
    </source>
</evidence>
<reference evidence="3" key="1">
    <citation type="submission" date="2022-10" db="EMBL/GenBank/DDBJ databases">
        <authorList>
            <person name="Koch H."/>
        </authorList>
    </citation>
    <scope>NUCLEOTIDE SEQUENCE</scope>
    <source>
        <strain evidence="3">DNF</strain>
    </source>
</reference>
<proteinExistence type="inferred from homology"/>
<organism evidence="3 4">
    <name type="scientific">Nitrospira tepida</name>
    <dbReference type="NCBI Taxonomy" id="2973512"/>
    <lineage>
        <taxon>Bacteria</taxon>
        <taxon>Pseudomonadati</taxon>
        <taxon>Nitrospirota</taxon>
        <taxon>Nitrospiria</taxon>
        <taxon>Nitrospirales</taxon>
        <taxon>Nitrospiraceae</taxon>
        <taxon>Nitrospira</taxon>
    </lineage>
</organism>
<sequence>MNRVCAMRGRGMAIMPAEIESRLQRIRDDVDLQSVHSQYWLQDEFVVLDKLLPQVLIDAMVAEARLVQPRMHRNYVPGHKKGGSVSFYTLREQAPVTLNLYRSPALRWLLSRITESDLLLCPEDDPHSCALYFYTKPGDHIGFHYDTSYYKGRRYTVLIGLVERSDHCRLVARVRLKGQAEEIRETRIPMGPGAVVLFNGDRLWHAVTPLAEGEERIVLTLQYVTNQAMGPAKRLFSNLKDAFAYFGPAVLARRRSGAAGRT</sequence>
<dbReference type="Proteomes" id="UP001179121">
    <property type="component" value="Chromosome"/>
</dbReference>
<dbReference type="GO" id="GO:0051213">
    <property type="term" value="F:dioxygenase activity"/>
    <property type="evidence" value="ECO:0007669"/>
    <property type="project" value="UniProtKB-KW"/>
</dbReference>
<protein>
    <submittedName>
        <fullName evidence="3">Fe2OG dioxygenase domain-containing protein</fullName>
    </submittedName>
</protein>
<dbReference type="EMBL" id="OX365700">
    <property type="protein sequence ID" value="CAI4033968.1"/>
    <property type="molecule type" value="Genomic_DNA"/>
</dbReference>
<dbReference type="SUPFAM" id="SSF51197">
    <property type="entry name" value="Clavaminate synthase-like"/>
    <property type="match status" value="1"/>
</dbReference>
<dbReference type="GO" id="GO:0046872">
    <property type="term" value="F:metal ion binding"/>
    <property type="evidence" value="ECO:0007669"/>
    <property type="project" value="UniProtKB-KW"/>
</dbReference>
<evidence type="ECO:0000313" key="3">
    <source>
        <dbReference type="EMBL" id="CAI4033968.1"/>
    </source>
</evidence>
<keyword evidence="1" id="KW-0408">Iron</keyword>
<dbReference type="InterPro" id="IPR005123">
    <property type="entry name" value="Oxoglu/Fe-dep_dioxygenase_dom"/>
</dbReference>
<feature type="domain" description="Fe2OG dioxygenase" evidence="2">
    <location>
        <begin position="125"/>
        <end position="225"/>
    </location>
</feature>
<name>A0AA86N347_9BACT</name>
<dbReference type="Pfam" id="PF23169">
    <property type="entry name" value="HalD"/>
    <property type="match status" value="1"/>
</dbReference>
<comment type="similarity">
    <text evidence="1">Belongs to the iron/ascorbate-dependent oxidoreductase family.</text>
</comment>
<evidence type="ECO:0000313" key="4">
    <source>
        <dbReference type="Proteomes" id="UP001179121"/>
    </source>
</evidence>
<keyword evidence="3" id="KW-0223">Dioxygenase</keyword>
<dbReference type="PROSITE" id="PS51471">
    <property type="entry name" value="FE2OG_OXY"/>
    <property type="match status" value="1"/>
</dbReference>
<dbReference type="Gene3D" id="2.60.120.620">
    <property type="entry name" value="q2cbj1_9rhob like domain"/>
    <property type="match status" value="1"/>
</dbReference>
<keyword evidence="1" id="KW-0479">Metal-binding</keyword>
<gene>
    <name evidence="3" type="ORF">DNFV4_04410</name>
</gene>
<dbReference type="KEGG" id="nti:DNFV4_04410"/>
<evidence type="ECO:0000259" key="2">
    <source>
        <dbReference type="PROSITE" id="PS51471"/>
    </source>
</evidence>